<dbReference type="AlphaFoldDB" id="A0A2M7E6P2"/>
<evidence type="ECO:0000313" key="1">
    <source>
        <dbReference type="EMBL" id="PIV63400.1"/>
    </source>
</evidence>
<protein>
    <recommendedName>
        <fullName evidence="3">Enhanced intracellular survival protein domain-containing protein</fullName>
    </recommendedName>
</protein>
<accession>A0A2M7E6P2</accession>
<comment type="caution">
    <text evidence="1">The sequence shown here is derived from an EMBL/GenBank/DDBJ whole genome shotgun (WGS) entry which is preliminary data.</text>
</comment>
<evidence type="ECO:0008006" key="3">
    <source>
        <dbReference type="Google" id="ProtNLM"/>
    </source>
</evidence>
<name>A0A2M7E6P2_9BACT</name>
<proteinExistence type="predicted"/>
<gene>
    <name evidence="1" type="ORF">COS11_07615</name>
</gene>
<organism evidence="1 2">
    <name type="scientific">bacterium (Candidatus Ratteibacteria) CG01_land_8_20_14_3_00_40_19</name>
    <dbReference type="NCBI Taxonomy" id="2014290"/>
    <lineage>
        <taxon>Bacteria</taxon>
        <taxon>Candidatus Ratteibacteria</taxon>
    </lineage>
</organism>
<dbReference type="Proteomes" id="UP000228886">
    <property type="component" value="Unassembled WGS sequence"/>
</dbReference>
<dbReference type="EMBL" id="PETL01000365">
    <property type="protein sequence ID" value="PIV63400.1"/>
    <property type="molecule type" value="Genomic_DNA"/>
</dbReference>
<evidence type="ECO:0000313" key="2">
    <source>
        <dbReference type="Proteomes" id="UP000228886"/>
    </source>
</evidence>
<sequence>MIQFGGEPSVVIKLFSSLLNHPNCSFSNLIVATPCKDSSILRTLYQRSYSWEVIPFCMFKIVDLKKTLFSFREQIQSKTELYRIEKGTSITLEMTDSRQKATLIWEEEIKIEEQETQNVVSLSDIEMVRLLFGFSPENFAGDEEQKRLLVSLFPLDFYFWGLENV</sequence>
<reference evidence="2" key="1">
    <citation type="submission" date="2017-09" db="EMBL/GenBank/DDBJ databases">
        <title>Depth-based differentiation of microbial function through sediment-hosted aquifers and enrichment of novel symbionts in the deep terrestrial subsurface.</title>
        <authorList>
            <person name="Probst A.J."/>
            <person name="Ladd B."/>
            <person name="Jarett J.K."/>
            <person name="Geller-Mcgrath D.E."/>
            <person name="Sieber C.M.K."/>
            <person name="Emerson J.B."/>
            <person name="Anantharaman K."/>
            <person name="Thomas B.C."/>
            <person name="Malmstrom R."/>
            <person name="Stieglmeier M."/>
            <person name="Klingl A."/>
            <person name="Woyke T."/>
            <person name="Ryan C.M."/>
            <person name="Banfield J.F."/>
        </authorList>
    </citation>
    <scope>NUCLEOTIDE SEQUENCE [LARGE SCALE GENOMIC DNA]</scope>
</reference>